<dbReference type="EMBL" id="JAYMYQ010000001">
    <property type="protein sequence ID" value="KAK7361921.1"/>
    <property type="molecule type" value="Genomic_DNA"/>
</dbReference>
<evidence type="ECO:0000313" key="3">
    <source>
        <dbReference type="EMBL" id="KAK7361921.1"/>
    </source>
</evidence>
<keyword evidence="4" id="KW-1185">Reference proteome</keyword>
<organism evidence="3 4">
    <name type="scientific">Canavalia gladiata</name>
    <name type="common">Sword bean</name>
    <name type="synonym">Dolichos gladiatus</name>
    <dbReference type="NCBI Taxonomy" id="3824"/>
    <lineage>
        <taxon>Eukaryota</taxon>
        <taxon>Viridiplantae</taxon>
        <taxon>Streptophyta</taxon>
        <taxon>Embryophyta</taxon>
        <taxon>Tracheophyta</taxon>
        <taxon>Spermatophyta</taxon>
        <taxon>Magnoliopsida</taxon>
        <taxon>eudicotyledons</taxon>
        <taxon>Gunneridae</taxon>
        <taxon>Pentapetalae</taxon>
        <taxon>rosids</taxon>
        <taxon>fabids</taxon>
        <taxon>Fabales</taxon>
        <taxon>Fabaceae</taxon>
        <taxon>Papilionoideae</taxon>
        <taxon>50 kb inversion clade</taxon>
        <taxon>NPAAA clade</taxon>
        <taxon>indigoferoid/millettioid clade</taxon>
        <taxon>Phaseoleae</taxon>
        <taxon>Canavalia</taxon>
    </lineage>
</organism>
<dbReference type="GO" id="GO:0003723">
    <property type="term" value="F:RNA binding"/>
    <property type="evidence" value="ECO:0007669"/>
    <property type="project" value="UniProtKB-KW"/>
</dbReference>
<dbReference type="PANTHER" id="PTHR46205">
    <property type="entry name" value="LOQUACIOUS, ISOFORM B"/>
    <property type="match status" value="1"/>
</dbReference>
<dbReference type="PANTHER" id="PTHR46205:SF3">
    <property type="entry name" value="LOQUACIOUS, ISOFORM B"/>
    <property type="match status" value="1"/>
</dbReference>
<dbReference type="Proteomes" id="UP001367508">
    <property type="component" value="Unassembled WGS sequence"/>
</dbReference>
<dbReference type="InterPro" id="IPR051247">
    <property type="entry name" value="RLC_Component"/>
</dbReference>
<dbReference type="AlphaFoldDB" id="A0AAN9MWM9"/>
<sequence>MHSRTDDRPCFWGFVVALELYDLYPMMPFTHVQFPPSTTLVKPMGQTAPLESSLHNSPTREEGGVPESELDPDTRHRLLIFPHRLDTRDQASSEPPFPIRQPIPVSAPRVPSRGGWFPVEKEIGSQPPNRVVPKEFLADSGPLGIEKQRSHHPSFFSKVDSSTSSDKILHDSHQRFPKEIYHRDDCPRLSHMLSSYHSLSGDDTPFSRSSSSHRDLDSESGHSVLHVHTPLVVLQEITLKCGTKVEFMSSLVSGTELQFSMEAWFSGRKISHGLGRTRKEAQHKPVEDSIKHLADIFLSCAKDESGSTYGDVNGFPNANDNGYVGNINSLRNQPLPKEGSVSFSTASDQSRVLDPRLEVSKRSMGSISALKELCMVEGLGVNFLLAPTLVSTNLGRKMKYMHRLK</sequence>
<proteinExistence type="predicted"/>
<reference evidence="3 4" key="1">
    <citation type="submission" date="2024-01" db="EMBL/GenBank/DDBJ databases">
        <title>The genomes of 5 underutilized Papilionoideae crops provide insights into root nodulation and disease resistanc.</title>
        <authorList>
            <person name="Jiang F."/>
        </authorList>
    </citation>
    <scope>NUCLEOTIDE SEQUENCE [LARGE SCALE GENOMIC DNA]</scope>
    <source>
        <strain evidence="3">LVBAO_FW01</strain>
        <tissue evidence="3">Leaves</tissue>
    </source>
</reference>
<dbReference type="SUPFAM" id="SSF54768">
    <property type="entry name" value="dsRNA-binding domain-like"/>
    <property type="match status" value="1"/>
</dbReference>
<dbReference type="FunFam" id="3.30.160.20:FF:000035">
    <property type="entry name" value="RNA polymerase II C-terminal domain phosphatase-like 2"/>
    <property type="match status" value="1"/>
</dbReference>
<evidence type="ECO:0000313" key="4">
    <source>
        <dbReference type="Proteomes" id="UP001367508"/>
    </source>
</evidence>
<protein>
    <submittedName>
        <fullName evidence="3">Uncharacterized protein</fullName>
    </submittedName>
</protein>
<feature type="region of interest" description="Disordered" evidence="2">
    <location>
        <begin position="43"/>
        <end position="73"/>
    </location>
</feature>
<keyword evidence="1" id="KW-0694">RNA-binding</keyword>
<evidence type="ECO:0000256" key="2">
    <source>
        <dbReference type="SAM" id="MobiDB-lite"/>
    </source>
</evidence>
<accession>A0AAN9MWM9</accession>
<evidence type="ECO:0000256" key="1">
    <source>
        <dbReference type="ARBA" id="ARBA00022884"/>
    </source>
</evidence>
<name>A0AAN9MWM9_CANGL</name>
<comment type="caution">
    <text evidence="3">The sequence shown here is derived from an EMBL/GenBank/DDBJ whole genome shotgun (WGS) entry which is preliminary data.</text>
</comment>
<gene>
    <name evidence="3" type="ORF">VNO77_04013</name>
</gene>